<sequence>MAALRDNKDQNNPPRDVRCVIDPIDHLTPQKFVNPSIMIDVCKSPHDFHSPDLTAFSPGCSQGPSSALHPRSLLANLQYQRIKNSAKVRSLPPGPRSCYRMGYLGQAASH</sequence>
<gene>
    <name evidence="1" type="ORF">ABVK25_000487</name>
</gene>
<comment type="caution">
    <text evidence="1">The sequence shown here is derived from an EMBL/GenBank/DDBJ whole genome shotgun (WGS) entry which is preliminary data.</text>
</comment>
<proteinExistence type="predicted"/>
<name>A0ABR4BN39_9LECA</name>
<evidence type="ECO:0000313" key="1">
    <source>
        <dbReference type="EMBL" id="KAL2059195.1"/>
    </source>
</evidence>
<reference evidence="1 2" key="1">
    <citation type="submission" date="2024-09" db="EMBL/GenBank/DDBJ databases">
        <title>Rethinking Asexuality: The Enigmatic Case of Functional Sexual Genes in Lepraria (Stereocaulaceae).</title>
        <authorList>
            <person name="Doellman M."/>
            <person name="Sun Y."/>
            <person name="Barcenas-Pena A."/>
            <person name="Lumbsch H.T."/>
            <person name="Grewe F."/>
        </authorList>
    </citation>
    <scope>NUCLEOTIDE SEQUENCE [LARGE SCALE GENOMIC DNA]</scope>
    <source>
        <strain evidence="1 2">Grewe 0041</strain>
    </source>
</reference>
<accession>A0ABR4BN39</accession>
<keyword evidence="2" id="KW-1185">Reference proteome</keyword>
<evidence type="ECO:0000313" key="2">
    <source>
        <dbReference type="Proteomes" id="UP001590951"/>
    </source>
</evidence>
<dbReference type="Proteomes" id="UP001590951">
    <property type="component" value="Unassembled WGS sequence"/>
</dbReference>
<organism evidence="1 2">
    <name type="scientific">Lepraria finkii</name>
    <dbReference type="NCBI Taxonomy" id="1340010"/>
    <lineage>
        <taxon>Eukaryota</taxon>
        <taxon>Fungi</taxon>
        <taxon>Dikarya</taxon>
        <taxon>Ascomycota</taxon>
        <taxon>Pezizomycotina</taxon>
        <taxon>Lecanoromycetes</taxon>
        <taxon>OSLEUM clade</taxon>
        <taxon>Lecanoromycetidae</taxon>
        <taxon>Lecanorales</taxon>
        <taxon>Lecanorineae</taxon>
        <taxon>Stereocaulaceae</taxon>
        <taxon>Lepraria</taxon>
    </lineage>
</organism>
<protein>
    <submittedName>
        <fullName evidence="1">Uncharacterized protein</fullName>
    </submittedName>
</protein>
<dbReference type="EMBL" id="JBHFEH010000001">
    <property type="protein sequence ID" value="KAL2059195.1"/>
    <property type="molecule type" value="Genomic_DNA"/>
</dbReference>